<dbReference type="AlphaFoldDB" id="A0A4Y7SEZ6"/>
<reference evidence="1 2" key="1">
    <citation type="journal article" date="2019" name="Nat. Ecol. Evol.">
        <title>Megaphylogeny resolves global patterns of mushroom evolution.</title>
        <authorList>
            <person name="Varga T."/>
            <person name="Krizsan K."/>
            <person name="Foldi C."/>
            <person name="Dima B."/>
            <person name="Sanchez-Garcia M."/>
            <person name="Sanchez-Ramirez S."/>
            <person name="Szollosi G.J."/>
            <person name="Szarkandi J.G."/>
            <person name="Papp V."/>
            <person name="Albert L."/>
            <person name="Andreopoulos W."/>
            <person name="Angelini C."/>
            <person name="Antonin V."/>
            <person name="Barry K.W."/>
            <person name="Bougher N.L."/>
            <person name="Buchanan P."/>
            <person name="Buyck B."/>
            <person name="Bense V."/>
            <person name="Catcheside P."/>
            <person name="Chovatia M."/>
            <person name="Cooper J."/>
            <person name="Damon W."/>
            <person name="Desjardin D."/>
            <person name="Finy P."/>
            <person name="Geml J."/>
            <person name="Haridas S."/>
            <person name="Hughes K."/>
            <person name="Justo A."/>
            <person name="Karasinski D."/>
            <person name="Kautmanova I."/>
            <person name="Kiss B."/>
            <person name="Kocsube S."/>
            <person name="Kotiranta H."/>
            <person name="LaButti K.M."/>
            <person name="Lechner B.E."/>
            <person name="Liimatainen K."/>
            <person name="Lipzen A."/>
            <person name="Lukacs Z."/>
            <person name="Mihaltcheva S."/>
            <person name="Morgado L.N."/>
            <person name="Niskanen T."/>
            <person name="Noordeloos M.E."/>
            <person name="Ohm R.A."/>
            <person name="Ortiz-Santana B."/>
            <person name="Ovrebo C."/>
            <person name="Racz N."/>
            <person name="Riley R."/>
            <person name="Savchenko A."/>
            <person name="Shiryaev A."/>
            <person name="Soop K."/>
            <person name="Spirin V."/>
            <person name="Szebenyi C."/>
            <person name="Tomsovsky M."/>
            <person name="Tulloss R.E."/>
            <person name="Uehling J."/>
            <person name="Grigoriev I.V."/>
            <person name="Vagvolgyi C."/>
            <person name="Papp T."/>
            <person name="Martin F.M."/>
            <person name="Miettinen O."/>
            <person name="Hibbett D.S."/>
            <person name="Nagy L.G."/>
        </authorList>
    </citation>
    <scope>NUCLEOTIDE SEQUENCE [LARGE SCALE GENOMIC DNA]</scope>
    <source>
        <strain evidence="1 2">FP101781</strain>
    </source>
</reference>
<dbReference type="EMBL" id="QPFP01000150">
    <property type="protein sequence ID" value="TEB20214.1"/>
    <property type="molecule type" value="Genomic_DNA"/>
</dbReference>
<accession>A0A4Y7SEZ6</accession>
<comment type="caution">
    <text evidence="1">The sequence shown here is derived from an EMBL/GenBank/DDBJ whole genome shotgun (WGS) entry which is preliminary data.</text>
</comment>
<organism evidence="1 2">
    <name type="scientific">Coprinellus micaceus</name>
    <name type="common">Glistening ink-cap mushroom</name>
    <name type="synonym">Coprinus micaceus</name>
    <dbReference type="NCBI Taxonomy" id="71717"/>
    <lineage>
        <taxon>Eukaryota</taxon>
        <taxon>Fungi</taxon>
        <taxon>Dikarya</taxon>
        <taxon>Basidiomycota</taxon>
        <taxon>Agaricomycotina</taxon>
        <taxon>Agaricomycetes</taxon>
        <taxon>Agaricomycetidae</taxon>
        <taxon>Agaricales</taxon>
        <taxon>Agaricineae</taxon>
        <taxon>Psathyrellaceae</taxon>
        <taxon>Coprinellus</taxon>
    </lineage>
</organism>
<gene>
    <name evidence="1" type="ORF">FA13DRAFT_1801192</name>
</gene>
<dbReference type="Proteomes" id="UP000298030">
    <property type="component" value="Unassembled WGS sequence"/>
</dbReference>
<evidence type="ECO:0000313" key="2">
    <source>
        <dbReference type="Proteomes" id="UP000298030"/>
    </source>
</evidence>
<sequence>MCERLDKDPSFHLSLTQMGNDHMTEKDLCAEDKIHVMHTDEFNNDIAVTPDQLAHKLGLSTQTPCLDQAYSVEQDKAHNVHLTGGVDNEVVEEEYVPPVEDVDEDVVMMDTLPSSTLPETVPCPDQVRIWAVEEKLQELWYLKGEGNHVFDVADQELCDNFDGMQETRNDFLCMALRFGFNKQEQIGLPKAFLMSDFMEGLNSTPSLLIQWDFRGVEPYEGLPHGFFSISEV</sequence>
<name>A0A4Y7SEZ6_COPMI</name>
<keyword evidence="2" id="KW-1185">Reference proteome</keyword>
<proteinExistence type="predicted"/>
<evidence type="ECO:0000313" key="1">
    <source>
        <dbReference type="EMBL" id="TEB20214.1"/>
    </source>
</evidence>
<protein>
    <submittedName>
        <fullName evidence="1">Uncharacterized protein</fullName>
    </submittedName>
</protein>